<keyword evidence="9 10" id="KW-0131">Cell cycle</keyword>
<evidence type="ECO:0000259" key="12">
    <source>
        <dbReference type="PROSITE" id="PS51900"/>
    </source>
</evidence>
<keyword evidence="7 10" id="KW-0238">DNA-binding</keyword>
<evidence type="ECO:0000259" key="11">
    <source>
        <dbReference type="PROSITE" id="PS51898"/>
    </source>
</evidence>
<proteinExistence type="inferred from homology"/>
<dbReference type="SUPFAM" id="SSF56349">
    <property type="entry name" value="DNA breaking-rejoining enzymes"/>
    <property type="match status" value="1"/>
</dbReference>
<dbReference type="GO" id="GO:0005737">
    <property type="term" value="C:cytoplasm"/>
    <property type="evidence" value="ECO:0007669"/>
    <property type="project" value="UniProtKB-SubCell"/>
</dbReference>
<evidence type="ECO:0000256" key="8">
    <source>
        <dbReference type="ARBA" id="ARBA00023172"/>
    </source>
</evidence>
<name>A0A1F7F017_UNCRA</name>
<dbReference type="InterPro" id="IPR023009">
    <property type="entry name" value="Tyrosine_recombinase_XerC/XerD"/>
</dbReference>
<evidence type="ECO:0000256" key="5">
    <source>
        <dbReference type="ARBA" id="ARBA00022829"/>
    </source>
</evidence>
<evidence type="ECO:0000256" key="9">
    <source>
        <dbReference type="ARBA" id="ARBA00023306"/>
    </source>
</evidence>
<comment type="subcellular location">
    <subcellularLocation>
        <location evidence="1 10">Cytoplasm</location>
    </subcellularLocation>
</comment>
<dbReference type="InterPro" id="IPR011010">
    <property type="entry name" value="DNA_brk_join_enz"/>
</dbReference>
<accession>A0A1F7F017</accession>
<dbReference type="HAMAP" id="MF_01808">
    <property type="entry name" value="Recomb_XerC_XerD"/>
    <property type="match status" value="1"/>
</dbReference>
<dbReference type="NCBIfam" id="TIGR02225">
    <property type="entry name" value="recomb_XerD"/>
    <property type="match status" value="1"/>
</dbReference>
<keyword evidence="3 10" id="KW-0963">Cytoplasm</keyword>
<evidence type="ECO:0000256" key="1">
    <source>
        <dbReference type="ARBA" id="ARBA00004496"/>
    </source>
</evidence>
<dbReference type="AlphaFoldDB" id="A0A1F7F017"/>
<dbReference type="InterPro" id="IPR010998">
    <property type="entry name" value="Integrase_recombinase_N"/>
</dbReference>
<feature type="domain" description="Core-binding (CB)" evidence="12">
    <location>
        <begin position="4"/>
        <end position="89"/>
    </location>
</feature>
<dbReference type="GO" id="GO:0007059">
    <property type="term" value="P:chromosome segregation"/>
    <property type="evidence" value="ECO:0007669"/>
    <property type="project" value="UniProtKB-UniRule"/>
</dbReference>
<dbReference type="PANTHER" id="PTHR30349:SF81">
    <property type="entry name" value="TYROSINE RECOMBINASE XERC"/>
    <property type="match status" value="1"/>
</dbReference>
<dbReference type="InterPro" id="IPR050090">
    <property type="entry name" value="Tyrosine_recombinase_XerCD"/>
</dbReference>
<reference evidence="13 14" key="1">
    <citation type="journal article" date="2016" name="Nat. Commun.">
        <title>Thousands of microbial genomes shed light on interconnected biogeochemical processes in an aquifer system.</title>
        <authorList>
            <person name="Anantharaman K."/>
            <person name="Brown C.T."/>
            <person name="Hug L.A."/>
            <person name="Sharon I."/>
            <person name="Castelle C.J."/>
            <person name="Probst A.J."/>
            <person name="Thomas B.C."/>
            <person name="Singh A."/>
            <person name="Wilkins M.J."/>
            <person name="Karaoz U."/>
            <person name="Brodie E.L."/>
            <person name="Williams K.H."/>
            <person name="Hubbard S.S."/>
            <person name="Banfield J.F."/>
        </authorList>
    </citation>
    <scope>NUCLEOTIDE SEQUENCE [LARGE SCALE GENOMIC DNA]</scope>
</reference>
<dbReference type="Pfam" id="PF02899">
    <property type="entry name" value="Phage_int_SAM_1"/>
    <property type="match status" value="1"/>
</dbReference>
<comment type="subunit">
    <text evidence="10">Forms a cyclic heterotetrameric complex composed of two molecules of XerC and two molecules of XerD.</text>
</comment>
<feature type="active site" evidence="10">
    <location>
        <position position="245"/>
    </location>
</feature>
<dbReference type="PROSITE" id="PS51898">
    <property type="entry name" value="TYR_RECOMBINASE"/>
    <property type="match status" value="1"/>
</dbReference>
<comment type="caution">
    <text evidence="13">The sequence shown here is derived from an EMBL/GenBank/DDBJ whole genome shotgun (WGS) entry which is preliminary data.</text>
</comment>
<protein>
    <recommendedName>
        <fullName evidence="10">Tyrosine recombinase XerC</fullName>
    </recommendedName>
</protein>
<evidence type="ECO:0000313" key="13">
    <source>
        <dbReference type="EMBL" id="OGJ99967.1"/>
    </source>
</evidence>
<keyword evidence="5 10" id="KW-0159">Chromosome partition</keyword>
<sequence>MKGAVESREVNDFMDFLIIERGLAKNSVAAYGTDLDRFVSYLSGRGKEVGAADKHDLSGHIQTLSAQGCAPRTISRKISAIKGLYKFLIGEKRVAADPTQNLVLPKAGKKLPTFLEYNDMEALLALPDTKKKGGLRDRAMLELLYACGMRVSELINLRIQNIQADGGFIRVFGKGSKERVVPIGGQALEWVMKYITEERPLFATEASEDFVLLNRRGRPFSRMGLWKIIHALLFKAGIKTHASPHTFRHTFATHLLKGGADLRSVQEMLGHADISTTQIYTHVNREYLKDVHQTYHPRNKEVKP</sequence>
<keyword evidence="8 10" id="KW-0233">DNA recombination</keyword>
<feature type="active site" evidence="10">
    <location>
        <position position="248"/>
    </location>
</feature>
<feature type="active site" evidence="10">
    <location>
        <position position="271"/>
    </location>
</feature>
<feature type="domain" description="Tyr recombinase" evidence="11">
    <location>
        <begin position="110"/>
        <end position="293"/>
    </location>
</feature>
<evidence type="ECO:0000256" key="2">
    <source>
        <dbReference type="ARBA" id="ARBA00010450"/>
    </source>
</evidence>
<feature type="active site" evidence="10">
    <location>
        <position position="150"/>
    </location>
</feature>
<evidence type="ECO:0000256" key="6">
    <source>
        <dbReference type="ARBA" id="ARBA00022908"/>
    </source>
</evidence>
<dbReference type="GO" id="GO:0009037">
    <property type="term" value="F:tyrosine-based site-specific recombinase activity"/>
    <property type="evidence" value="ECO:0007669"/>
    <property type="project" value="UniProtKB-UniRule"/>
</dbReference>
<dbReference type="GO" id="GO:0006313">
    <property type="term" value="P:DNA transposition"/>
    <property type="evidence" value="ECO:0007669"/>
    <property type="project" value="UniProtKB-UniRule"/>
</dbReference>
<dbReference type="GO" id="GO:0051301">
    <property type="term" value="P:cell division"/>
    <property type="evidence" value="ECO:0007669"/>
    <property type="project" value="UniProtKB-KW"/>
</dbReference>
<keyword evidence="4 10" id="KW-0132">Cell division</keyword>
<evidence type="ECO:0000256" key="4">
    <source>
        <dbReference type="ARBA" id="ARBA00022618"/>
    </source>
</evidence>
<comment type="function">
    <text evidence="10">Site-specific tyrosine recombinase, which acts by catalyzing the cutting and rejoining of the recombining DNA molecules. The XerC-XerD complex is essential to convert dimers of the bacterial chromosome into monomers to permit their segregation at cell division. It also contributes to the segregational stability of plasmids.</text>
</comment>
<dbReference type="EMBL" id="MFYX01000157">
    <property type="protein sequence ID" value="OGJ99967.1"/>
    <property type="molecule type" value="Genomic_DNA"/>
</dbReference>
<feature type="active site" description="O-(3'-phospho-DNA)-tyrosine intermediate" evidence="10">
    <location>
        <position position="280"/>
    </location>
</feature>
<dbReference type="PANTHER" id="PTHR30349">
    <property type="entry name" value="PHAGE INTEGRASE-RELATED"/>
    <property type="match status" value="1"/>
</dbReference>
<evidence type="ECO:0000256" key="7">
    <source>
        <dbReference type="ARBA" id="ARBA00023125"/>
    </source>
</evidence>
<keyword evidence="6 10" id="KW-0229">DNA integration</keyword>
<dbReference type="PROSITE" id="PS51900">
    <property type="entry name" value="CB"/>
    <property type="match status" value="1"/>
</dbReference>
<dbReference type="InterPro" id="IPR013762">
    <property type="entry name" value="Integrase-like_cat_sf"/>
</dbReference>
<comment type="similarity">
    <text evidence="10">Belongs to the 'phage' integrase family. XerC subfamily.</text>
</comment>
<dbReference type="CDD" id="cd00798">
    <property type="entry name" value="INT_XerDC_C"/>
    <property type="match status" value="1"/>
</dbReference>
<dbReference type="NCBIfam" id="NF001399">
    <property type="entry name" value="PRK00283.1"/>
    <property type="match status" value="1"/>
</dbReference>
<dbReference type="InterPro" id="IPR044068">
    <property type="entry name" value="CB"/>
</dbReference>
<dbReference type="GO" id="GO:0003677">
    <property type="term" value="F:DNA binding"/>
    <property type="evidence" value="ECO:0007669"/>
    <property type="project" value="UniProtKB-UniRule"/>
</dbReference>
<evidence type="ECO:0000313" key="14">
    <source>
        <dbReference type="Proteomes" id="UP000179243"/>
    </source>
</evidence>
<dbReference type="Gene3D" id="1.10.150.130">
    <property type="match status" value="1"/>
</dbReference>
<comment type="similarity">
    <text evidence="2">Belongs to the 'phage' integrase family. XerD subfamily.</text>
</comment>
<dbReference type="InterPro" id="IPR004107">
    <property type="entry name" value="Integrase_SAM-like_N"/>
</dbReference>
<dbReference type="Gene3D" id="1.10.443.10">
    <property type="entry name" value="Intergrase catalytic core"/>
    <property type="match status" value="1"/>
</dbReference>
<feature type="active site" evidence="10">
    <location>
        <position position="174"/>
    </location>
</feature>
<dbReference type="Proteomes" id="UP000179243">
    <property type="component" value="Unassembled WGS sequence"/>
</dbReference>
<evidence type="ECO:0000256" key="10">
    <source>
        <dbReference type="HAMAP-Rule" id="MF_01808"/>
    </source>
</evidence>
<gene>
    <name evidence="10" type="primary">xerC</name>
    <name evidence="13" type="ORF">A2519_00080</name>
</gene>
<organism evidence="13 14">
    <name type="scientific">Candidatus Raymondbacteria bacterium RIFOXYD12_FULL_49_13</name>
    <dbReference type="NCBI Taxonomy" id="1817890"/>
    <lineage>
        <taxon>Bacteria</taxon>
        <taxon>Raymondiibacteriota</taxon>
    </lineage>
</organism>
<dbReference type="InterPro" id="IPR011932">
    <property type="entry name" value="Recomb_XerD"/>
</dbReference>
<evidence type="ECO:0000256" key="3">
    <source>
        <dbReference type="ARBA" id="ARBA00022490"/>
    </source>
</evidence>
<dbReference type="InterPro" id="IPR002104">
    <property type="entry name" value="Integrase_catalytic"/>
</dbReference>
<dbReference type="Pfam" id="PF00589">
    <property type="entry name" value="Phage_integrase"/>
    <property type="match status" value="1"/>
</dbReference>